<protein>
    <recommendedName>
        <fullName evidence="1">KilA-N domain-containing protein</fullName>
    </recommendedName>
</protein>
<dbReference type="SMART" id="SM01252">
    <property type="entry name" value="KilA-N"/>
    <property type="match status" value="1"/>
</dbReference>
<keyword evidence="3" id="KW-1185">Reference proteome</keyword>
<comment type="caution">
    <text evidence="2">The sequence shown here is derived from an EMBL/GenBank/DDBJ whole genome shotgun (WGS) entry which is preliminary data.</text>
</comment>
<evidence type="ECO:0000313" key="2">
    <source>
        <dbReference type="EMBL" id="CAH0998004.1"/>
    </source>
</evidence>
<dbReference type="EMBL" id="CAKLPY010000010">
    <property type="protein sequence ID" value="CAH0998004.1"/>
    <property type="molecule type" value="Genomic_DNA"/>
</dbReference>
<dbReference type="InterPro" id="IPR018004">
    <property type="entry name" value="KilA/APSES_HTH"/>
</dbReference>
<proteinExistence type="predicted"/>
<dbReference type="Proteomes" id="UP000837932">
    <property type="component" value="Unassembled WGS sequence"/>
</dbReference>
<organism evidence="2 3">
    <name type="scientific">Emticicia aquatica</name>
    <dbReference type="NCBI Taxonomy" id="1681835"/>
    <lineage>
        <taxon>Bacteria</taxon>
        <taxon>Pseudomonadati</taxon>
        <taxon>Bacteroidota</taxon>
        <taxon>Cytophagia</taxon>
        <taxon>Cytophagales</taxon>
        <taxon>Leadbetterellaceae</taxon>
        <taxon>Emticicia</taxon>
    </lineage>
</organism>
<dbReference type="Pfam" id="PF04383">
    <property type="entry name" value="KilA-N"/>
    <property type="match status" value="1"/>
</dbReference>
<name>A0ABN8F2C4_9BACT</name>
<dbReference type="RefSeq" id="WP_238808813.1">
    <property type="nucleotide sequence ID" value="NZ_CAKLPY010000010.1"/>
</dbReference>
<accession>A0ABN8F2C4</accession>
<reference evidence="2" key="1">
    <citation type="submission" date="2021-12" db="EMBL/GenBank/DDBJ databases">
        <authorList>
            <person name="Rodrigo-Torres L."/>
            <person name="Arahal R. D."/>
            <person name="Lucena T."/>
        </authorList>
    </citation>
    <scope>NUCLEOTIDE SEQUENCE</scope>
    <source>
        <strain evidence="2">CECT 8858</strain>
    </source>
</reference>
<feature type="domain" description="KilA-N" evidence="1">
    <location>
        <begin position="3"/>
        <end position="138"/>
    </location>
</feature>
<dbReference type="InterPro" id="IPR017880">
    <property type="entry name" value="KilA_N"/>
</dbReference>
<evidence type="ECO:0000313" key="3">
    <source>
        <dbReference type="Proteomes" id="UP000837932"/>
    </source>
</evidence>
<sequence>MSKNRIITVNNIEITVTSDKEEDYISLTDMVRDMEDSDQLIKKWLSTKNTIEYLGVWERLKNPDFNLAVFGQVKNEAGSNNFTMSVKKWIAQTNGISLKSRSGRYGSGTFAHKDVAMKFAAWISPEFELLVILEFQRLKEQEVNQLSGVWDLRRLISKVNYKIQTDAIKEKLIPIRNLPKDKEGIIYAEEAEILNFALFGMTSKEWKQKNPQLVLQNRNIRDYADTHQLIILANLESLNAEMLKRGVPPERRLGTLREVAVSQLKSLSGSKDIENILVESPNLKSLPNKDDKKLLD</sequence>
<gene>
    <name evidence="2" type="ORF">EMA8858_04139</name>
</gene>
<dbReference type="PROSITE" id="PS51301">
    <property type="entry name" value="KILA_N"/>
    <property type="match status" value="1"/>
</dbReference>
<evidence type="ECO:0000259" key="1">
    <source>
        <dbReference type="PROSITE" id="PS51301"/>
    </source>
</evidence>